<evidence type="ECO:0000256" key="1">
    <source>
        <dbReference type="SAM" id="MobiDB-lite"/>
    </source>
</evidence>
<sequence length="55" mass="6072">METNPDPTAPGSVTPVRSVPMRNGNLGRRQNRRWLQGVRSVPMRNGNLNNDRSGG</sequence>
<protein>
    <submittedName>
        <fullName evidence="2">Uncharacterized protein</fullName>
    </submittedName>
</protein>
<evidence type="ECO:0000313" key="3">
    <source>
        <dbReference type="Proteomes" id="UP000502196"/>
    </source>
</evidence>
<gene>
    <name evidence="2" type="ORF">COOX1_2967</name>
</gene>
<feature type="compositionally biased region" description="Low complexity" evidence="1">
    <location>
        <begin position="22"/>
        <end position="37"/>
    </location>
</feature>
<name>A0A6F9EFD0_9BACL</name>
<evidence type="ECO:0000313" key="2">
    <source>
        <dbReference type="EMBL" id="CAB3395547.1"/>
    </source>
</evidence>
<dbReference type="Proteomes" id="UP000502196">
    <property type="component" value="Chromosome"/>
</dbReference>
<proteinExistence type="predicted"/>
<organism evidence="2 3">
    <name type="scientific">Kyrpidia spormannii</name>
    <dbReference type="NCBI Taxonomy" id="2055160"/>
    <lineage>
        <taxon>Bacteria</taxon>
        <taxon>Bacillati</taxon>
        <taxon>Bacillota</taxon>
        <taxon>Bacilli</taxon>
        <taxon>Bacillales</taxon>
        <taxon>Alicyclobacillaceae</taxon>
        <taxon>Kyrpidia</taxon>
    </lineage>
</organism>
<feature type="compositionally biased region" description="Polar residues" evidence="1">
    <location>
        <begin position="46"/>
        <end position="55"/>
    </location>
</feature>
<dbReference type="EMBL" id="LR792683">
    <property type="protein sequence ID" value="CAB3395547.1"/>
    <property type="molecule type" value="Genomic_DNA"/>
</dbReference>
<reference evidence="2 3" key="1">
    <citation type="submission" date="2020-04" db="EMBL/GenBank/DDBJ databases">
        <authorList>
            <person name="Hogendoorn C."/>
        </authorList>
    </citation>
    <scope>NUCLEOTIDE SEQUENCE [LARGE SCALE GENOMIC DNA]</scope>
    <source>
        <strain evidence="2">COOX1</strain>
    </source>
</reference>
<feature type="region of interest" description="Disordered" evidence="1">
    <location>
        <begin position="1"/>
        <end position="55"/>
    </location>
</feature>
<accession>A0A6F9EFD0</accession>
<dbReference type="AlphaFoldDB" id="A0A6F9EFD0"/>